<comment type="caution">
    <text evidence="3">The sequence shown here is derived from an EMBL/GenBank/DDBJ whole genome shotgun (WGS) entry which is preliminary data.</text>
</comment>
<reference evidence="3 4" key="1">
    <citation type="submission" date="2020-05" db="EMBL/GenBank/DDBJ databases">
        <title>Draft genome of xy-202 and genomic insight in genome of the genus Peptostreptococcus.</title>
        <authorList>
            <person name="Zhang Z."/>
        </authorList>
    </citation>
    <scope>NUCLEOTIDE SEQUENCE [LARGE SCALE GENOMIC DNA]</scope>
    <source>
        <strain evidence="3 4">DSM 27025</strain>
    </source>
</reference>
<keyword evidence="4" id="KW-1185">Reference proteome</keyword>
<dbReference type="PROSITE" id="PS51257">
    <property type="entry name" value="PROKAR_LIPOPROTEIN"/>
    <property type="match status" value="1"/>
</dbReference>
<evidence type="ECO:0000259" key="2">
    <source>
        <dbReference type="SMART" id="SM00909"/>
    </source>
</evidence>
<protein>
    <submittedName>
        <fullName evidence="3">GerMN domain-containing protein</fullName>
    </submittedName>
</protein>
<evidence type="ECO:0000313" key="4">
    <source>
        <dbReference type="Proteomes" id="UP000713904"/>
    </source>
</evidence>
<dbReference type="EMBL" id="JABGBW010000009">
    <property type="protein sequence ID" value="MBC2576671.1"/>
    <property type="molecule type" value="Genomic_DNA"/>
</dbReference>
<dbReference type="Proteomes" id="UP000713904">
    <property type="component" value="Unassembled WGS sequence"/>
</dbReference>
<proteinExistence type="predicted"/>
<dbReference type="SMART" id="SM00909">
    <property type="entry name" value="Germane"/>
    <property type="match status" value="1"/>
</dbReference>
<sequence length="198" mass="22313">MIKRKIIATITIGLLVSSSLIGCSKIDNSSSSKDDKKQNQSVETDNKNSNDNEDKDKESKERKSEDKNSQTDKKTVEITYYTYDINSEELTEHKKKVDDLSVGNIIKELIKENVLQEGTDVNKAKVEEIDGVRTLIVDVNGKFVNSQLGSTAESLMLQSFTNSVIKTFKVKQVKLTVDGKNYSSGHIYIEDNEYLTYK</sequence>
<feature type="region of interest" description="Disordered" evidence="1">
    <location>
        <begin position="26"/>
        <end position="71"/>
    </location>
</feature>
<evidence type="ECO:0000313" key="3">
    <source>
        <dbReference type="EMBL" id="MBC2576671.1"/>
    </source>
</evidence>
<name>A0ABR6TNV8_9FIRM</name>
<accession>A0ABR6TNV8</accession>
<evidence type="ECO:0000256" key="1">
    <source>
        <dbReference type="SAM" id="MobiDB-lite"/>
    </source>
</evidence>
<dbReference type="Pfam" id="PF10646">
    <property type="entry name" value="Germane"/>
    <property type="match status" value="1"/>
</dbReference>
<gene>
    <name evidence="3" type="ORF">HLB29_08240</name>
</gene>
<feature type="domain" description="GerMN" evidence="2">
    <location>
        <begin position="102"/>
        <end position="186"/>
    </location>
</feature>
<organism evidence="3 4">
    <name type="scientific">Peptostreptococcus canis</name>
    <dbReference type="NCBI Taxonomy" id="1159213"/>
    <lineage>
        <taxon>Bacteria</taxon>
        <taxon>Bacillati</taxon>
        <taxon>Bacillota</taxon>
        <taxon>Clostridia</taxon>
        <taxon>Peptostreptococcales</taxon>
        <taxon>Peptostreptococcaceae</taxon>
        <taxon>Peptostreptococcus</taxon>
    </lineage>
</organism>
<dbReference type="RefSeq" id="WP_185624687.1">
    <property type="nucleotide sequence ID" value="NZ_JABGBW010000009.1"/>
</dbReference>
<feature type="compositionally biased region" description="Basic and acidic residues" evidence="1">
    <location>
        <begin position="32"/>
        <end position="71"/>
    </location>
</feature>
<dbReference type="InterPro" id="IPR019606">
    <property type="entry name" value="GerMN"/>
</dbReference>